<dbReference type="AlphaFoldDB" id="A0A2R6WLV6"/>
<proteinExistence type="predicted"/>
<reference evidence="2" key="1">
    <citation type="journal article" date="2017" name="Cell">
        <title>Insights into land plant evolution garnered from the Marchantia polymorpha genome.</title>
        <authorList>
            <person name="Bowman J.L."/>
            <person name="Kohchi T."/>
            <person name="Yamato K.T."/>
            <person name="Jenkins J."/>
            <person name="Shu S."/>
            <person name="Ishizaki K."/>
            <person name="Yamaoka S."/>
            <person name="Nishihama R."/>
            <person name="Nakamura Y."/>
            <person name="Berger F."/>
            <person name="Adam C."/>
            <person name="Aki S.S."/>
            <person name="Althoff F."/>
            <person name="Araki T."/>
            <person name="Arteaga-Vazquez M.A."/>
            <person name="Balasubrmanian S."/>
            <person name="Barry K."/>
            <person name="Bauer D."/>
            <person name="Boehm C.R."/>
            <person name="Briginshaw L."/>
            <person name="Caballero-Perez J."/>
            <person name="Catarino B."/>
            <person name="Chen F."/>
            <person name="Chiyoda S."/>
            <person name="Chovatia M."/>
            <person name="Davies K.M."/>
            <person name="Delmans M."/>
            <person name="Demura T."/>
            <person name="Dierschke T."/>
            <person name="Dolan L."/>
            <person name="Dorantes-Acosta A.E."/>
            <person name="Eklund D.M."/>
            <person name="Florent S.N."/>
            <person name="Flores-Sandoval E."/>
            <person name="Fujiyama A."/>
            <person name="Fukuzawa H."/>
            <person name="Galik B."/>
            <person name="Grimanelli D."/>
            <person name="Grimwood J."/>
            <person name="Grossniklaus U."/>
            <person name="Hamada T."/>
            <person name="Haseloff J."/>
            <person name="Hetherington A.J."/>
            <person name="Higo A."/>
            <person name="Hirakawa Y."/>
            <person name="Hundley H.N."/>
            <person name="Ikeda Y."/>
            <person name="Inoue K."/>
            <person name="Inoue S.I."/>
            <person name="Ishida S."/>
            <person name="Jia Q."/>
            <person name="Kakita M."/>
            <person name="Kanazawa T."/>
            <person name="Kawai Y."/>
            <person name="Kawashima T."/>
            <person name="Kennedy M."/>
            <person name="Kinose K."/>
            <person name="Kinoshita T."/>
            <person name="Kohara Y."/>
            <person name="Koide E."/>
            <person name="Komatsu K."/>
            <person name="Kopischke S."/>
            <person name="Kubo M."/>
            <person name="Kyozuka J."/>
            <person name="Lagercrantz U."/>
            <person name="Lin S.S."/>
            <person name="Lindquist E."/>
            <person name="Lipzen A.M."/>
            <person name="Lu C.W."/>
            <person name="De Luna E."/>
            <person name="Martienssen R.A."/>
            <person name="Minamino N."/>
            <person name="Mizutani M."/>
            <person name="Mizutani M."/>
            <person name="Mochizuki N."/>
            <person name="Monte I."/>
            <person name="Mosher R."/>
            <person name="Nagasaki H."/>
            <person name="Nakagami H."/>
            <person name="Naramoto S."/>
            <person name="Nishitani K."/>
            <person name="Ohtani M."/>
            <person name="Okamoto T."/>
            <person name="Okumura M."/>
            <person name="Phillips J."/>
            <person name="Pollak B."/>
            <person name="Reinders A."/>
            <person name="Rovekamp M."/>
            <person name="Sano R."/>
            <person name="Sawa S."/>
            <person name="Schmid M.W."/>
            <person name="Shirakawa M."/>
            <person name="Solano R."/>
            <person name="Spunde A."/>
            <person name="Suetsugu N."/>
            <person name="Sugano S."/>
            <person name="Sugiyama A."/>
            <person name="Sun R."/>
            <person name="Suzuki Y."/>
            <person name="Takenaka M."/>
            <person name="Takezawa D."/>
            <person name="Tomogane H."/>
            <person name="Tsuzuki M."/>
            <person name="Ueda T."/>
            <person name="Umeda M."/>
            <person name="Ward J.M."/>
            <person name="Watanabe Y."/>
            <person name="Yazaki K."/>
            <person name="Yokoyama R."/>
            <person name="Yoshitake Y."/>
            <person name="Yotsui I."/>
            <person name="Zachgo S."/>
            <person name="Schmutz J."/>
        </authorList>
    </citation>
    <scope>NUCLEOTIDE SEQUENCE [LARGE SCALE GENOMIC DNA]</scope>
    <source>
        <strain evidence="2">Tak-1</strain>
    </source>
</reference>
<accession>A0A2R6WLV6</accession>
<protein>
    <submittedName>
        <fullName evidence="1">Uncharacterized protein</fullName>
    </submittedName>
</protein>
<evidence type="ECO:0000313" key="1">
    <source>
        <dbReference type="EMBL" id="PTQ34844.1"/>
    </source>
</evidence>
<evidence type="ECO:0000313" key="2">
    <source>
        <dbReference type="Proteomes" id="UP000244005"/>
    </source>
</evidence>
<organism evidence="1 2">
    <name type="scientific">Marchantia polymorpha</name>
    <name type="common">Common liverwort</name>
    <name type="synonym">Marchantia aquatica</name>
    <dbReference type="NCBI Taxonomy" id="3197"/>
    <lineage>
        <taxon>Eukaryota</taxon>
        <taxon>Viridiplantae</taxon>
        <taxon>Streptophyta</taxon>
        <taxon>Embryophyta</taxon>
        <taxon>Marchantiophyta</taxon>
        <taxon>Marchantiopsida</taxon>
        <taxon>Marchantiidae</taxon>
        <taxon>Marchantiales</taxon>
        <taxon>Marchantiaceae</taxon>
        <taxon>Marchantia</taxon>
    </lineage>
</organism>
<sequence>MLMAVLVKIQPRIGVICITWVDLGRCGRVSSTIIDISI</sequence>
<name>A0A2R6WLV6_MARPO</name>
<gene>
    <name evidence="1" type="ORF">MARPO_0076s0078</name>
</gene>
<dbReference type="Proteomes" id="UP000244005">
    <property type="component" value="Unassembled WGS sequence"/>
</dbReference>
<keyword evidence="2" id="KW-1185">Reference proteome</keyword>
<dbReference type="EMBL" id="KZ772748">
    <property type="protein sequence ID" value="PTQ34844.1"/>
    <property type="molecule type" value="Genomic_DNA"/>
</dbReference>